<dbReference type="InterPro" id="IPR029063">
    <property type="entry name" value="SAM-dependent_MTases_sf"/>
</dbReference>
<protein>
    <recommendedName>
        <fullName evidence="3">Methyltransferase type 11 domain-containing protein</fullName>
    </recommendedName>
</protein>
<evidence type="ECO:0000313" key="2">
    <source>
        <dbReference type="Proteomes" id="UP001243623"/>
    </source>
</evidence>
<sequence length="356" mass="41833">MDGNIISRVEFIWNQLIREDFDKMAFEKFKKREFIIFSAGYDGKALCHILKNENMMIKFFFDNDEKKQGMIFEGIEVKNPNEFLETKDNYVILIANSSNSAQIRKQLNDKFRNDEIYTYQEFLLKFTNTSILEIGPLNNPNFIGKNVKYFDVLGIEGLRSKAQSWNVDPFGVPQKIDYISESGDLSIVDKSFPVVFSSHVIEHQPNFVEHLIKVEKILQSNGRYIMIIPDKRYCYDHYQELTLIEDILDSYYQEAKIHSLKILLSYLRRTHNNARNHWKGNHGDLPKFSIEKVKEIIKQYKDSNKQYIDAHAWFFTPDSFKNIIEILNQLGLIHLSLIEISETAPGQLEFYAILQK</sequence>
<evidence type="ECO:0008006" key="3">
    <source>
        <dbReference type="Google" id="ProtNLM"/>
    </source>
</evidence>
<keyword evidence="2" id="KW-1185">Reference proteome</keyword>
<dbReference type="KEGG" id="sgbi:P3F81_10825"/>
<accession>A0A9Y2AGH7</accession>
<dbReference type="EMBL" id="CP120678">
    <property type="protein sequence ID" value="WIW70374.1"/>
    <property type="molecule type" value="Genomic_DNA"/>
</dbReference>
<dbReference type="Gene3D" id="3.40.50.150">
    <property type="entry name" value="Vaccinia Virus protein VP39"/>
    <property type="match status" value="1"/>
</dbReference>
<organism evidence="1 2">
    <name type="scientific">Selenobaculum gibii</name>
    <dbReference type="NCBI Taxonomy" id="3054208"/>
    <lineage>
        <taxon>Bacteria</taxon>
        <taxon>Bacillati</taxon>
        <taxon>Bacillota</taxon>
        <taxon>Negativicutes</taxon>
        <taxon>Selenomonadales</taxon>
        <taxon>Selenomonadaceae</taxon>
        <taxon>Selenobaculum</taxon>
    </lineage>
</organism>
<evidence type="ECO:0000313" key="1">
    <source>
        <dbReference type="EMBL" id="WIW70374.1"/>
    </source>
</evidence>
<name>A0A9Y2AGH7_9FIRM</name>
<dbReference type="Gene3D" id="3.40.50.720">
    <property type="entry name" value="NAD(P)-binding Rossmann-like Domain"/>
    <property type="match status" value="1"/>
</dbReference>
<dbReference type="Proteomes" id="UP001243623">
    <property type="component" value="Chromosome"/>
</dbReference>
<reference evidence="1" key="1">
    <citation type="submission" date="2023-03" db="EMBL/GenBank/DDBJ databases">
        <title>Selenobaculum gbiensis gen. nov. sp. nov., a new bacterium isolated from the gut microbiota of IBD patient.</title>
        <authorList>
            <person name="Yeo S."/>
            <person name="Park H."/>
            <person name="Huh C.S."/>
        </authorList>
    </citation>
    <scope>NUCLEOTIDE SEQUENCE</scope>
    <source>
        <strain evidence="1">ICN-92133</strain>
    </source>
</reference>
<proteinExistence type="predicted"/>
<dbReference type="SUPFAM" id="SSF53335">
    <property type="entry name" value="S-adenosyl-L-methionine-dependent methyltransferases"/>
    <property type="match status" value="2"/>
</dbReference>
<dbReference type="AlphaFoldDB" id="A0A9Y2AGH7"/>
<dbReference type="RefSeq" id="WP_147670154.1">
    <property type="nucleotide sequence ID" value="NZ_CP120678.1"/>
</dbReference>
<gene>
    <name evidence="1" type="ORF">P3F81_10825</name>
</gene>